<dbReference type="InterPro" id="IPR002213">
    <property type="entry name" value="UDP_glucos_trans"/>
</dbReference>
<dbReference type="RefSeq" id="WP_214434257.1">
    <property type="nucleotide sequence ID" value="NZ_CAWPUQ010000061.1"/>
</dbReference>
<comment type="caution">
    <text evidence="3">The sequence shown here is derived from an EMBL/GenBank/DDBJ whole genome shotgun (WGS) entry which is preliminary data.</text>
</comment>
<feature type="domain" description="Glycosyltransferase family 28 N-terminal" evidence="1">
    <location>
        <begin position="15"/>
        <end position="144"/>
    </location>
</feature>
<evidence type="ECO:0000313" key="4">
    <source>
        <dbReference type="Proteomes" id="UP000662314"/>
    </source>
</evidence>
<dbReference type="GO" id="GO:0016758">
    <property type="term" value="F:hexosyltransferase activity"/>
    <property type="evidence" value="ECO:0007669"/>
    <property type="project" value="InterPro"/>
</dbReference>
<proteinExistence type="predicted"/>
<sequence length="435" mass="48428">MRPSSPTPPLRKLKITILTVGSVGDVQPYCALAIGLKRAGHEVTVATNENFESFVRQFDLEFAPIAGDTQKLFQSKAGIRVIGGEKVKLLSDELFLQQLQSAWIACTGSEVIIFNALADWGYHIAEKLGVPCFMASVLPLTPTGTFGFLKFARTTKNPLHQVINYASYFIAEFLYWHRYQKLLNCFRTETLKLPPLPYLGSRFRRKTPVNVSRIPVLYGFSSHIIPRPRDWPAWVYVTGFWFIDRADDYEPPMELEDFLGKKVPPLCFGFGSMTMFNPEYLTYYIVEALKKARTGGIILSGWGNVGNIVNIKDSLRVFVIKDVPHDWLLPQVPAMVHHGGAGTTAAVLRAGIPSIVVPFFADQPVWGQKLAQLGVSPQPIPYKKLTQETLAAAIEVVLGDEGMRSLAQELGEKIRSEDGVANAVEAFHRYLGLIG</sequence>
<name>A0A8J7I488_9NOST</name>
<evidence type="ECO:0000259" key="1">
    <source>
        <dbReference type="Pfam" id="PF03033"/>
    </source>
</evidence>
<protein>
    <submittedName>
        <fullName evidence="3">Glycosyltransferase family 1 protein</fullName>
    </submittedName>
</protein>
<dbReference type="SUPFAM" id="SSF53756">
    <property type="entry name" value="UDP-Glycosyltransferase/glycogen phosphorylase"/>
    <property type="match status" value="1"/>
</dbReference>
<dbReference type="GO" id="GO:0008194">
    <property type="term" value="F:UDP-glycosyltransferase activity"/>
    <property type="evidence" value="ECO:0007669"/>
    <property type="project" value="InterPro"/>
</dbReference>
<dbReference type="CDD" id="cd03784">
    <property type="entry name" value="GT1_Gtf-like"/>
    <property type="match status" value="1"/>
</dbReference>
<dbReference type="InterPro" id="IPR010610">
    <property type="entry name" value="EryCIII-like_C"/>
</dbReference>
<dbReference type="Pfam" id="PF06722">
    <property type="entry name" value="EryCIII-like_C"/>
    <property type="match status" value="1"/>
</dbReference>
<dbReference type="Pfam" id="PF03033">
    <property type="entry name" value="Glyco_transf_28"/>
    <property type="match status" value="1"/>
</dbReference>
<feature type="domain" description="Erythromycin biosynthesis protein CIII-like C-terminal" evidence="2">
    <location>
        <begin position="309"/>
        <end position="417"/>
    </location>
</feature>
<keyword evidence="4" id="KW-1185">Reference proteome</keyword>
<dbReference type="InterPro" id="IPR050426">
    <property type="entry name" value="Glycosyltransferase_28"/>
</dbReference>
<reference evidence="3 4" key="1">
    <citation type="journal article" date="2021" name="Int. J. Syst. Evol. Microbiol.">
        <title>Amazonocrinis nigriterrae gen. nov., sp. nov., Atlanticothrix silvestris gen. nov., sp. nov. and Dendronalium phyllosphericum gen. nov., sp. nov., nostocacean cyanobacteria from Brazilian environments.</title>
        <authorList>
            <person name="Alvarenga D.O."/>
            <person name="Andreote A.P.D."/>
            <person name="Branco L.H.Z."/>
            <person name="Delbaje E."/>
            <person name="Cruz R.B."/>
            <person name="Varani A.M."/>
            <person name="Fiore M.F."/>
        </authorList>
    </citation>
    <scope>NUCLEOTIDE SEQUENCE [LARGE SCALE GENOMIC DNA]</scope>
    <source>
        <strain evidence="3 4">CENA369</strain>
    </source>
</reference>
<dbReference type="PANTHER" id="PTHR48050:SF13">
    <property type="entry name" value="STEROL 3-BETA-GLUCOSYLTRANSFERASE UGT80A2"/>
    <property type="match status" value="1"/>
</dbReference>
<organism evidence="3 4">
    <name type="scientific">Dendronalium phyllosphericum CENA369</name>
    <dbReference type="NCBI Taxonomy" id="1725256"/>
    <lineage>
        <taxon>Bacteria</taxon>
        <taxon>Bacillati</taxon>
        <taxon>Cyanobacteriota</taxon>
        <taxon>Cyanophyceae</taxon>
        <taxon>Nostocales</taxon>
        <taxon>Nostocaceae</taxon>
        <taxon>Dendronalium</taxon>
        <taxon>Dendronalium phyllosphericum</taxon>
    </lineage>
</organism>
<gene>
    <name evidence="3" type="ORF">I8752_21175</name>
</gene>
<dbReference type="GO" id="GO:0005975">
    <property type="term" value="P:carbohydrate metabolic process"/>
    <property type="evidence" value="ECO:0007669"/>
    <property type="project" value="InterPro"/>
</dbReference>
<dbReference type="Proteomes" id="UP000662314">
    <property type="component" value="Unassembled WGS sequence"/>
</dbReference>
<dbReference type="AlphaFoldDB" id="A0A8J7I488"/>
<dbReference type="InterPro" id="IPR004276">
    <property type="entry name" value="GlycoTrans_28_N"/>
</dbReference>
<accession>A0A8J7I488</accession>
<dbReference type="Gene3D" id="3.40.50.2000">
    <property type="entry name" value="Glycogen Phosphorylase B"/>
    <property type="match status" value="2"/>
</dbReference>
<evidence type="ECO:0000259" key="2">
    <source>
        <dbReference type="Pfam" id="PF06722"/>
    </source>
</evidence>
<dbReference type="GO" id="GO:0033072">
    <property type="term" value="P:vancomycin biosynthetic process"/>
    <property type="evidence" value="ECO:0007669"/>
    <property type="project" value="UniProtKB-ARBA"/>
</dbReference>
<dbReference type="EMBL" id="JAECZA010000153">
    <property type="protein sequence ID" value="MBH8575476.1"/>
    <property type="molecule type" value="Genomic_DNA"/>
</dbReference>
<dbReference type="FunFam" id="3.40.50.2000:FF:000009">
    <property type="entry name" value="Sterol 3-beta-glucosyltransferase UGT80A2"/>
    <property type="match status" value="1"/>
</dbReference>
<dbReference type="PANTHER" id="PTHR48050">
    <property type="entry name" value="STEROL 3-BETA-GLUCOSYLTRANSFERASE"/>
    <property type="match status" value="1"/>
</dbReference>
<evidence type="ECO:0000313" key="3">
    <source>
        <dbReference type="EMBL" id="MBH8575476.1"/>
    </source>
</evidence>